<dbReference type="InterPro" id="IPR008995">
    <property type="entry name" value="Mo/tungstate-bd_C_term_dom"/>
</dbReference>
<evidence type="ECO:0000259" key="4">
    <source>
        <dbReference type="PROSITE" id="PS50893"/>
    </source>
</evidence>
<dbReference type="eggNOG" id="COG3842">
    <property type="taxonomic scope" value="Bacteria"/>
</dbReference>
<feature type="domain" description="ABC transporter" evidence="4">
    <location>
        <begin position="1"/>
        <end position="232"/>
    </location>
</feature>
<keyword evidence="6" id="KW-1185">Reference proteome</keyword>
<dbReference type="Proteomes" id="UP000006556">
    <property type="component" value="Chromosome"/>
</dbReference>
<evidence type="ECO:0000256" key="2">
    <source>
        <dbReference type="ARBA" id="ARBA00022741"/>
    </source>
</evidence>
<gene>
    <name evidence="5" type="primary">CysA</name>
    <name evidence="5" type="ordered locus">PTH_0843</name>
</gene>
<evidence type="ECO:0000256" key="3">
    <source>
        <dbReference type="ARBA" id="ARBA00022840"/>
    </source>
</evidence>
<reference evidence="6" key="1">
    <citation type="journal article" date="2008" name="Genome Res.">
        <title>The genome of Pelotomaculum thermopropionicum reveals niche-associated evolution in anaerobic microbiota.</title>
        <authorList>
            <person name="Kosaka T."/>
            <person name="Kato S."/>
            <person name="Shimoyama T."/>
            <person name="Ishii S."/>
            <person name="Abe T."/>
            <person name="Watanabe K."/>
        </authorList>
    </citation>
    <scope>NUCLEOTIDE SEQUENCE [LARGE SCALE GENOMIC DNA]</scope>
    <source>
        <strain evidence="6">DSM 13744 / JCM 10971 / SI</strain>
    </source>
</reference>
<dbReference type="GO" id="GO:0005524">
    <property type="term" value="F:ATP binding"/>
    <property type="evidence" value="ECO:0007669"/>
    <property type="project" value="UniProtKB-KW"/>
</dbReference>
<evidence type="ECO:0000313" key="6">
    <source>
        <dbReference type="Proteomes" id="UP000006556"/>
    </source>
</evidence>
<keyword evidence="1" id="KW-0813">Transport</keyword>
<dbReference type="SUPFAM" id="SSF50331">
    <property type="entry name" value="MOP-like"/>
    <property type="match status" value="1"/>
</dbReference>
<dbReference type="InterPro" id="IPR027417">
    <property type="entry name" value="P-loop_NTPase"/>
</dbReference>
<dbReference type="Pfam" id="PF00005">
    <property type="entry name" value="ABC_tran"/>
    <property type="match status" value="1"/>
</dbReference>
<dbReference type="InterPro" id="IPR050093">
    <property type="entry name" value="ABC_SmlMolc_Importer"/>
</dbReference>
<dbReference type="KEGG" id="pth:PTH_0843"/>
<dbReference type="SUPFAM" id="SSF52540">
    <property type="entry name" value="P-loop containing nucleoside triphosphate hydrolases"/>
    <property type="match status" value="1"/>
</dbReference>
<dbReference type="Gene3D" id="3.40.50.300">
    <property type="entry name" value="P-loop containing nucleotide triphosphate hydrolases"/>
    <property type="match status" value="1"/>
</dbReference>
<proteinExistence type="predicted"/>
<dbReference type="PROSITE" id="PS00211">
    <property type="entry name" value="ABC_TRANSPORTER_1"/>
    <property type="match status" value="1"/>
</dbReference>
<dbReference type="PANTHER" id="PTHR42781:SF4">
    <property type="entry name" value="SPERMIDINE_PUTRESCINE IMPORT ATP-BINDING PROTEIN POTA"/>
    <property type="match status" value="1"/>
</dbReference>
<dbReference type="InterPro" id="IPR017871">
    <property type="entry name" value="ABC_transporter-like_CS"/>
</dbReference>
<dbReference type="EMBL" id="AP009389">
    <property type="protein sequence ID" value="BAF59024.1"/>
    <property type="molecule type" value="Genomic_DNA"/>
</dbReference>
<evidence type="ECO:0000313" key="5">
    <source>
        <dbReference type="EMBL" id="BAF59024.1"/>
    </source>
</evidence>
<dbReference type="HOGENOM" id="CLU_000604_1_1_9"/>
<dbReference type="STRING" id="370438.PTH_0843"/>
<evidence type="ECO:0000256" key="1">
    <source>
        <dbReference type="ARBA" id="ARBA00022448"/>
    </source>
</evidence>
<accession>A5D420</accession>
<dbReference type="InterPro" id="IPR003593">
    <property type="entry name" value="AAA+_ATPase"/>
</dbReference>
<dbReference type="PANTHER" id="PTHR42781">
    <property type="entry name" value="SPERMIDINE/PUTRESCINE IMPORT ATP-BINDING PROTEIN POTA"/>
    <property type="match status" value="1"/>
</dbReference>
<keyword evidence="3" id="KW-0067">ATP-binding</keyword>
<sequence>MLRLNGVEVELQDFRLKDTSFQVEPGKCLVIVGPSGAGKTILLDTIAGVHRPKRGSIILEGQDITYTLPEQRKIGYLPQSLALFPHLSVMDNILFGARARKLPLDQARARARELAALLKIEHLLDRRSPLTLSGGEKQRVALARTLLVQPSVVLLDEPFSALDGFIRKKLVLYLKEVFTTLKTTAVYVTHDLQEAFLLGDHIGVMLDGKLQQVGTREEVYYRPATLGIATLFAGCNRFKGKIIDNIPGTSLVVKTPGGFTFELPWKENLKKGQKVIFGINPREVAVTPEDNFASAGGKANILQATVKKMFTSFDSCFVFLALKETGEEVELEMPGHIIRDKNITPGSTLSVYFKKDSMWVLPEAI</sequence>
<dbReference type="GO" id="GO:0016887">
    <property type="term" value="F:ATP hydrolysis activity"/>
    <property type="evidence" value="ECO:0007669"/>
    <property type="project" value="InterPro"/>
</dbReference>
<keyword evidence="2" id="KW-0547">Nucleotide-binding</keyword>
<dbReference type="SMART" id="SM00382">
    <property type="entry name" value="AAA"/>
    <property type="match status" value="1"/>
</dbReference>
<protein>
    <submittedName>
        <fullName evidence="5">ABC-type sulfate/molybdate transport systems, ATPase component</fullName>
    </submittedName>
</protein>
<name>A5D420_PELTS</name>
<organism evidence="5 6">
    <name type="scientific">Pelotomaculum thermopropionicum (strain DSM 13744 / JCM 10971 / SI)</name>
    <dbReference type="NCBI Taxonomy" id="370438"/>
    <lineage>
        <taxon>Bacteria</taxon>
        <taxon>Bacillati</taxon>
        <taxon>Bacillota</taxon>
        <taxon>Clostridia</taxon>
        <taxon>Eubacteriales</taxon>
        <taxon>Desulfotomaculaceae</taxon>
        <taxon>Pelotomaculum</taxon>
    </lineage>
</organism>
<dbReference type="InterPro" id="IPR003439">
    <property type="entry name" value="ABC_transporter-like_ATP-bd"/>
</dbReference>
<dbReference type="AlphaFoldDB" id="A5D420"/>
<dbReference type="PROSITE" id="PS50893">
    <property type="entry name" value="ABC_TRANSPORTER_2"/>
    <property type="match status" value="1"/>
</dbReference>